<dbReference type="Proteomes" id="UP000001514">
    <property type="component" value="Unassembled WGS sequence"/>
</dbReference>
<feature type="region of interest" description="Disordered" evidence="1">
    <location>
        <begin position="1"/>
        <end position="54"/>
    </location>
</feature>
<dbReference type="KEGG" id="smo:SELMODRAFT_420316"/>
<dbReference type="EMBL" id="GL377610">
    <property type="protein sequence ID" value="EFJ18411.1"/>
    <property type="molecule type" value="Genomic_DNA"/>
</dbReference>
<dbReference type="AlphaFoldDB" id="D8SBL5"/>
<keyword evidence="3" id="KW-1185">Reference proteome</keyword>
<reference evidence="2 3" key="1">
    <citation type="journal article" date="2011" name="Science">
        <title>The Selaginella genome identifies genetic changes associated with the evolution of vascular plants.</title>
        <authorList>
            <person name="Banks J.A."/>
            <person name="Nishiyama T."/>
            <person name="Hasebe M."/>
            <person name="Bowman J.L."/>
            <person name="Gribskov M."/>
            <person name="dePamphilis C."/>
            <person name="Albert V.A."/>
            <person name="Aono N."/>
            <person name="Aoyama T."/>
            <person name="Ambrose B.A."/>
            <person name="Ashton N.W."/>
            <person name="Axtell M.J."/>
            <person name="Barker E."/>
            <person name="Barker M.S."/>
            <person name="Bennetzen J.L."/>
            <person name="Bonawitz N.D."/>
            <person name="Chapple C."/>
            <person name="Cheng C."/>
            <person name="Correa L.G."/>
            <person name="Dacre M."/>
            <person name="DeBarry J."/>
            <person name="Dreyer I."/>
            <person name="Elias M."/>
            <person name="Engstrom E.M."/>
            <person name="Estelle M."/>
            <person name="Feng L."/>
            <person name="Finet C."/>
            <person name="Floyd S.K."/>
            <person name="Frommer W.B."/>
            <person name="Fujita T."/>
            <person name="Gramzow L."/>
            <person name="Gutensohn M."/>
            <person name="Harholt J."/>
            <person name="Hattori M."/>
            <person name="Heyl A."/>
            <person name="Hirai T."/>
            <person name="Hiwatashi Y."/>
            <person name="Ishikawa M."/>
            <person name="Iwata M."/>
            <person name="Karol K.G."/>
            <person name="Koehler B."/>
            <person name="Kolukisaoglu U."/>
            <person name="Kubo M."/>
            <person name="Kurata T."/>
            <person name="Lalonde S."/>
            <person name="Li K."/>
            <person name="Li Y."/>
            <person name="Litt A."/>
            <person name="Lyons E."/>
            <person name="Manning G."/>
            <person name="Maruyama T."/>
            <person name="Michael T.P."/>
            <person name="Mikami K."/>
            <person name="Miyazaki S."/>
            <person name="Morinaga S."/>
            <person name="Murata T."/>
            <person name="Mueller-Roeber B."/>
            <person name="Nelson D.R."/>
            <person name="Obara M."/>
            <person name="Oguri Y."/>
            <person name="Olmstead R.G."/>
            <person name="Onodera N."/>
            <person name="Petersen B.L."/>
            <person name="Pils B."/>
            <person name="Prigge M."/>
            <person name="Rensing S.A."/>
            <person name="Riano-Pachon D.M."/>
            <person name="Roberts A.W."/>
            <person name="Sato Y."/>
            <person name="Scheller H.V."/>
            <person name="Schulz B."/>
            <person name="Schulz C."/>
            <person name="Shakirov E.V."/>
            <person name="Shibagaki N."/>
            <person name="Shinohara N."/>
            <person name="Shippen D.E."/>
            <person name="Soerensen I."/>
            <person name="Sotooka R."/>
            <person name="Sugimoto N."/>
            <person name="Sugita M."/>
            <person name="Sumikawa N."/>
            <person name="Tanurdzic M."/>
            <person name="Theissen G."/>
            <person name="Ulvskov P."/>
            <person name="Wakazuki S."/>
            <person name="Weng J.K."/>
            <person name="Willats W.W."/>
            <person name="Wipf D."/>
            <person name="Wolf P.G."/>
            <person name="Yang L."/>
            <person name="Zimmer A.D."/>
            <person name="Zhu Q."/>
            <person name="Mitros T."/>
            <person name="Hellsten U."/>
            <person name="Loque D."/>
            <person name="Otillar R."/>
            <person name="Salamov A."/>
            <person name="Schmutz J."/>
            <person name="Shapiro H."/>
            <person name="Lindquist E."/>
            <person name="Lucas S."/>
            <person name="Rokhsar D."/>
            <person name="Grigoriev I.V."/>
        </authorList>
    </citation>
    <scope>NUCLEOTIDE SEQUENCE [LARGE SCALE GENOMIC DNA]</scope>
</reference>
<feature type="compositionally biased region" description="Basic and acidic residues" evidence="1">
    <location>
        <begin position="32"/>
        <end position="54"/>
    </location>
</feature>
<gene>
    <name evidence="2" type="ORF">SELMODRAFT_420316</name>
</gene>
<dbReference type="Gramene" id="EFJ18411">
    <property type="protein sequence ID" value="EFJ18411"/>
    <property type="gene ID" value="SELMODRAFT_420316"/>
</dbReference>
<sequence>MAVAHERKEVLCEESRLQPACKGNSGSGGKGALHEESSDHKPQPDEGKEASLQESKIELRDSKLVSFSGLAMRAGQLFRRILAGGSEKSQETEELGPISEALWDIKAADIPEAVRQLAEKFPKVGRKERWLTK</sequence>
<name>D8SBL5_SELML</name>
<feature type="compositionally biased region" description="Basic and acidic residues" evidence="1">
    <location>
        <begin position="1"/>
        <end position="16"/>
    </location>
</feature>
<evidence type="ECO:0000256" key="1">
    <source>
        <dbReference type="SAM" id="MobiDB-lite"/>
    </source>
</evidence>
<organism evidence="3">
    <name type="scientific">Selaginella moellendorffii</name>
    <name type="common">Spikemoss</name>
    <dbReference type="NCBI Taxonomy" id="88036"/>
    <lineage>
        <taxon>Eukaryota</taxon>
        <taxon>Viridiplantae</taxon>
        <taxon>Streptophyta</taxon>
        <taxon>Embryophyta</taxon>
        <taxon>Tracheophyta</taxon>
        <taxon>Lycopodiopsida</taxon>
        <taxon>Selaginellales</taxon>
        <taxon>Selaginellaceae</taxon>
        <taxon>Selaginella</taxon>
    </lineage>
</organism>
<proteinExistence type="predicted"/>
<evidence type="ECO:0000313" key="2">
    <source>
        <dbReference type="EMBL" id="EFJ18411.1"/>
    </source>
</evidence>
<dbReference type="HOGENOM" id="CLU_1910276_0_0_1"/>
<dbReference type="InParanoid" id="D8SBL5"/>
<protein>
    <submittedName>
        <fullName evidence="2">Uncharacterized protein</fullName>
    </submittedName>
</protein>
<evidence type="ECO:0000313" key="3">
    <source>
        <dbReference type="Proteomes" id="UP000001514"/>
    </source>
</evidence>
<accession>D8SBL5</accession>